<protein>
    <submittedName>
        <fullName evidence="3">Uncharacterized protein</fullName>
    </submittedName>
</protein>
<sequence>MLVLLVHIDYVYENIKKLDEAKSLFNQNRFAYFMGMFLGFLFRLSGFLSACKEKIALTFTYSLFLILILLILRQFDFVFLLHAITAALAILFVLMLKYSRYKQRNRLLRHQVASSSNDSNRMRINSSSTHRRPQSLNTNVLPTAPPIEHSQMPSSSSNTVEMNSWLDPSIQIENSFKLTHTPPPPG</sequence>
<keyword evidence="2" id="KW-0812">Transmembrane</keyword>
<reference evidence="3 4" key="1">
    <citation type="journal article" date="2015" name="Parasit. Vectors">
        <title>Draft genome of the scabies mite.</title>
        <authorList>
            <person name="Rider S.D.Jr."/>
            <person name="Morgan M.S."/>
            <person name="Arlian L.G."/>
        </authorList>
    </citation>
    <scope>NUCLEOTIDE SEQUENCE [LARGE SCALE GENOMIC DNA]</scope>
    <source>
        <strain evidence="3">Arlian Lab</strain>
    </source>
</reference>
<keyword evidence="2" id="KW-0472">Membrane</keyword>
<feature type="transmembrane region" description="Helical" evidence="2">
    <location>
        <begin position="55"/>
        <end position="72"/>
    </location>
</feature>
<evidence type="ECO:0000256" key="2">
    <source>
        <dbReference type="SAM" id="Phobius"/>
    </source>
</evidence>
<feature type="region of interest" description="Disordered" evidence="1">
    <location>
        <begin position="112"/>
        <end position="159"/>
    </location>
</feature>
<dbReference type="Proteomes" id="UP000616769">
    <property type="component" value="Unassembled WGS sequence"/>
</dbReference>
<dbReference type="OrthoDB" id="10359903at2759"/>
<dbReference type="AlphaFoldDB" id="A0A132A8Y6"/>
<comment type="caution">
    <text evidence="3">The sequence shown here is derived from an EMBL/GenBank/DDBJ whole genome shotgun (WGS) entry which is preliminary data.</text>
</comment>
<evidence type="ECO:0000313" key="3">
    <source>
        <dbReference type="EMBL" id="KPM07442.1"/>
    </source>
</evidence>
<keyword evidence="2" id="KW-1133">Transmembrane helix</keyword>
<feature type="compositionally biased region" description="Polar residues" evidence="1">
    <location>
        <begin position="112"/>
        <end position="141"/>
    </location>
</feature>
<dbReference type="EMBL" id="JXLN01011567">
    <property type="protein sequence ID" value="KPM07442.1"/>
    <property type="molecule type" value="Genomic_DNA"/>
</dbReference>
<proteinExistence type="predicted"/>
<evidence type="ECO:0000256" key="1">
    <source>
        <dbReference type="SAM" id="MobiDB-lite"/>
    </source>
</evidence>
<feature type="transmembrane region" description="Helical" evidence="2">
    <location>
        <begin position="30"/>
        <end position="48"/>
    </location>
</feature>
<accession>A0A132A8Y6</accession>
<name>A0A132A8Y6_SARSC</name>
<dbReference type="VEuPathDB" id="VectorBase:SSCA006015"/>
<organism evidence="3 4">
    <name type="scientific">Sarcoptes scabiei</name>
    <name type="common">Itch mite</name>
    <name type="synonym">Acarus scabiei</name>
    <dbReference type="NCBI Taxonomy" id="52283"/>
    <lineage>
        <taxon>Eukaryota</taxon>
        <taxon>Metazoa</taxon>
        <taxon>Ecdysozoa</taxon>
        <taxon>Arthropoda</taxon>
        <taxon>Chelicerata</taxon>
        <taxon>Arachnida</taxon>
        <taxon>Acari</taxon>
        <taxon>Acariformes</taxon>
        <taxon>Sarcoptiformes</taxon>
        <taxon>Astigmata</taxon>
        <taxon>Psoroptidia</taxon>
        <taxon>Sarcoptoidea</taxon>
        <taxon>Sarcoptidae</taxon>
        <taxon>Sarcoptinae</taxon>
        <taxon>Sarcoptes</taxon>
    </lineage>
</organism>
<evidence type="ECO:0000313" key="4">
    <source>
        <dbReference type="Proteomes" id="UP000616769"/>
    </source>
</evidence>
<feature type="transmembrane region" description="Helical" evidence="2">
    <location>
        <begin position="78"/>
        <end position="96"/>
    </location>
</feature>
<gene>
    <name evidence="3" type="ORF">QR98_0059360</name>
</gene>